<feature type="transmembrane region" description="Helical" evidence="1">
    <location>
        <begin position="176"/>
        <end position="196"/>
    </location>
</feature>
<feature type="transmembrane region" description="Helical" evidence="1">
    <location>
        <begin position="251"/>
        <end position="270"/>
    </location>
</feature>
<evidence type="ECO:0000259" key="2">
    <source>
        <dbReference type="Pfam" id="PF06181"/>
    </source>
</evidence>
<evidence type="ECO:0000313" key="3">
    <source>
        <dbReference type="EMBL" id="RAI03381.1"/>
    </source>
</evidence>
<dbReference type="GO" id="GO:0009055">
    <property type="term" value="F:electron transfer activity"/>
    <property type="evidence" value="ECO:0007669"/>
    <property type="project" value="InterPro"/>
</dbReference>
<organism evidence="3 4">
    <name type="scientific">Acuticoccus sediminis</name>
    <dbReference type="NCBI Taxonomy" id="2184697"/>
    <lineage>
        <taxon>Bacteria</taxon>
        <taxon>Pseudomonadati</taxon>
        <taxon>Pseudomonadota</taxon>
        <taxon>Alphaproteobacteria</taxon>
        <taxon>Hyphomicrobiales</taxon>
        <taxon>Amorphaceae</taxon>
        <taxon>Acuticoccus</taxon>
    </lineage>
</organism>
<proteinExistence type="predicted"/>
<dbReference type="Proteomes" id="UP000249590">
    <property type="component" value="Unassembled WGS sequence"/>
</dbReference>
<feature type="transmembrane region" description="Helical" evidence="1">
    <location>
        <begin position="282"/>
        <end position="303"/>
    </location>
</feature>
<dbReference type="InterPro" id="IPR010389">
    <property type="entry name" value="Urate_ox_N"/>
</dbReference>
<comment type="caution">
    <text evidence="3">The sequence shown here is derived from an EMBL/GenBank/DDBJ whole genome shotgun (WGS) entry which is preliminary data.</text>
</comment>
<keyword evidence="1" id="KW-1133">Transmembrane helix</keyword>
<evidence type="ECO:0000256" key="1">
    <source>
        <dbReference type="SAM" id="Phobius"/>
    </source>
</evidence>
<accession>A0A8B2NX08</accession>
<gene>
    <name evidence="3" type="ORF">DLJ53_02370</name>
</gene>
<dbReference type="GO" id="GO:0020037">
    <property type="term" value="F:heme binding"/>
    <property type="evidence" value="ECO:0007669"/>
    <property type="project" value="InterPro"/>
</dbReference>
<feature type="transmembrane region" description="Helical" evidence="1">
    <location>
        <begin position="228"/>
        <end position="245"/>
    </location>
</feature>
<dbReference type="EMBL" id="QHHQ01000001">
    <property type="protein sequence ID" value="RAI03381.1"/>
    <property type="molecule type" value="Genomic_DNA"/>
</dbReference>
<protein>
    <submittedName>
        <fullName evidence="3">Cysteine desulfurase</fullName>
    </submittedName>
</protein>
<feature type="domain" description="Urate oxidase N-terminal" evidence="2">
    <location>
        <begin position="5"/>
        <end position="297"/>
    </location>
</feature>
<keyword evidence="1" id="KW-0472">Membrane</keyword>
<keyword evidence="1" id="KW-0812">Transmembrane</keyword>
<dbReference type="OrthoDB" id="9787495at2"/>
<name>A0A8B2NX08_9HYPH</name>
<feature type="transmembrane region" description="Helical" evidence="1">
    <location>
        <begin position="114"/>
        <end position="136"/>
    </location>
</feature>
<dbReference type="Pfam" id="PF06181">
    <property type="entry name" value="Urate_ox_N"/>
    <property type="match status" value="1"/>
</dbReference>
<keyword evidence="4" id="KW-1185">Reference proteome</keyword>
<dbReference type="AlphaFoldDB" id="A0A8B2NX08"/>
<dbReference type="RefSeq" id="WP_111342012.1">
    <property type="nucleotide sequence ID" value="NZ_QHHQ01000001.1"/>
</dbReference>
<sequence length="411" mass="45759">MVLEYLWEWSMFALRWLHIVAAIAWIGSSFYFIALDLGLKKAKSAPAGVLGEEWQVHGGGFYHIQKYGVAPEHMPDDLVWFKWEAYTTWLSGFALLCLMYYAGAHLYLIDPTVMPLSTGGAIVISLIVLVAGWIVYDQLCKRLMEAGDTTVFIILFLFMVVVGFLLTHVFSGRGAFIHVGAMTATIMAANVAMVIIPNQRVVVADLIAGRRPDPKYGKIAKQRSLHNNYLTLPVIFFFLANHYPLATSTRFSWVIIAIVLVMGAVIRHYFNTKHATGRHLVWTWVVTVMLFLAMVALSTYPLVRSMPQEEAAGIPFDPMDAGMTALVASDAFPEAQNVILARCSMCHSRQPLWEGMVHPPLGVVLETDYDIAREASRIARQAVLSHAMPPGNVTGMTADERDAIGRWLRDG</sequence>
<dbReference type="SUPFAM" id="SSF46626">
    <property type="entry name" value="Cytochrome c"/>
    <property type="match status" value="1"/>
</dbReference>
<feature type="transmembrane region" description="Helical" evidence="1">
    <location>
        <begin position="148"/>
        <end position="170"/>
    </location>
</feature>
<reference evidence="3 4" key="1">
    <citation type="submission" date="2018-05" db="EMBL/GenBank/DDBJ databases">
        <title>Acuticoccus sediminis sp. nov., isolated from deep-sea sediment of Indian Ocean.</title>
        <authorList>
            <person name="Liu X."/>
            <person name="Lai Q."/>
            <person name="Du Y."/>
            <person name="Sun F."/>
            <person name="Zhang X."/>
            <person name="Wang S."/>
            <person name="Shao Z."/>
        </authorList>
    </citation>
    <scope>NUCLEOTIDE SEQUENCE [LARGE SCALE GENOMIC DNA]</scope>
    <source>
        <strain evidence="3 4">PTG4-2</strain>
    </source>
</reference>
<evidence type="ECO:0000313" key="4">
    <source>
        <dbReference type="Proteomes" id="UP000249590"/>
    </source>
</evidence>
<dbReference type="InterPro" id="IPR036909">
    <property type="entry name" value="Cyt_c-like_dom_sf"/>
</dbReference>
<feature type="transmembrane region" description="Helical" evidence="1">
    <location>
        <begin position="89"/>
        <end position="108"/>
    </location>
</feature>
<feature type="transmembrane region" description="Helical" evidence="1">
    <location>
        <begin position="12"/>
        <end position="34"/>
    </location>
</feature>